<evidence type="ECO:0000313" key="2">
    <source>
        <dbReference type="Proteomes" id="UP001165064"/>
    </source>
</evidence>
<gene>
    <name evidence="1" type="ORF">Amon02_000169600</name>
</gene>
<name>A0ACB5SVE9_AMBMO</name>
<evidence type="ECO:0000313" key="1">
    <source>
        <dbReference type="EMBL" id="GME74230.1"/>
    </source>
</evidence>
<sequence length="556" mass="63751">MDTLYEKNHYKVSLAAVSRAKTLIEQVSRDYVRLLKFGQSLFQCKQLKRAALGRMATIVKKLKDPFAYLEQVRQHLGRLPSIDPNTRTLLICGYPNVGKSSFLRCITKADVEVQPYAFTTKALYVGHFDYKYLRFQAIDTPGILDRPTDEMNNIEMQSIYAIAHLRSCVLYFMDLSEQCGFSIEQQVKLFHSIKPLFANKSVLVVINKTDIIKIEDLEQSSQELIKTVMDVPGVEIMQTSCYHDDNVMQVRNKACEKLLTARIEQKLKGTARVNNILNKIHVSTPQARDELDRSPFIPDEIKALKKYDVNDPDKRRLAKDVEAENGGAGVYNANLKDQYLLDDDEWKNDVMPEILDGKNVYDFLDPEIAAKLAALEEEEERLEQEGFYDSDEEEMEDPEIEDIKEKAQWIRNKQKMMINEARSRKALNNKSLMPRSKVSKSYSELEDHMYHVGHDVSKLKEKKLASARKQKLSGSDIMRAHASKSNKKHMPVGQTDRLNDGLTDGGLRSQAERIAKMERRERNRNAKAGESDRRTTAALPKHLFSGKRGIGKTDRR</sequence>
<proteinExistence type="predicted"/>
<reference evidence="1" key="1">
    <citation type="submission" date="2023-04" db="EMBL/GenBank/DDBJ databases">
        <title>Ambrosiozyma monospora NBRC 10751.</title>
        <authorList>
            <person name="Ichikawa N."/>
            <person name="Sato H."/>
            <person name="Tonouchi N."/>
        </authorList>
    </citation>
    <scope>NUCLEOTIDE SEQUENCE</scope>
    <source>
        <strain evidence="1">NBRC 10751</strain>
    </source>
</reference>
<comment type="caution">
    <text evidence="1">The sequence shown here is derived from an EMBL/GenBank/DDBJ whole genome shotgun (WGS) entry which is preliminary data.</text>
</comment>
<accession>A0ACB5SVE9</accession>
<protein>
    <submittedName>
        <fullName evidence="1">Unnamed protein product</fullName>
    </submittedName>
</protein>
<keyword evidence="2" id="KW-1185">Reference proteome</keyword>
<dbReference type="EMBL" id="BSXS01000870">
    <property type="protein sequence ID" value="GME74230.1"/>
    <property type="molecule type" value="Genomic_DNA"/>
</dbReference>
<dbReference type="Proteomes" id="UP001165064">
    <property type="component" value="Unassembled WGS sequence"/>
</dbReference>
<organism evidence="1 2">
    <name type="scientific">Ambrosiozyma monospora</name>
    <name type="common">Yeast</name>
    <name type="synonym">Endomycopsis monosporus</name>
    <dbReference type="NCBI Taxonomy" id="43982"/>
    <lineage>
        <taxon>Eukaryota</taxon>
        <taxon>Fungi</taxon>
        <taxon>Dikarya</taxon>
        <taxon>Ascomycota</taxon>
        <taxon>Saccharomycotina</taxon>
        <taxon>Pichiomycetes</taxon>
        <taxon>Pichiales</taxon>
        <taxon>Pichiaceae</taxon>
        <taxon>Ambrosiozyma</taxon>
    </lineage>
</organism>